<dbReference type="NCBIfam" id="TIGR01060">
    <property type="entry name" value="eno"/>
    <property type="match status" value="1"/>
</dbReference>
<comment type="caution">
    <text evidence="15">The sequence shown here is derived from an EMBL/GenBank/DDBJ whole genome shotgun (WGS) entry which is preliminary data.</text>
</comment>
<comment type="pathway">
    <text evidence="1 9">Carbohydrate degradation; glycolysis; pyruvate from D-glyceraldehyde 3-phosphate: step 4/5.</text>
</comment>
<evidence type="ECO:0000256" key="10">
    <source>
        <dbReference type="PIRSR" id="PIRSR001400-1"/>
    </source>
</evidence>
<dbReference type="Gene3D" id="3.30.390.10">
    <property type="entry name" value="Enolase-like, N-terminal domain"/>
    <property type="match status" value="1"/>
</dbReference>
<feature type="binding site" evidence="9 12">
    <location>
        <position position="287"/>
    </location>
    <ligand>
        <name>Mg(2+)</name>
        <dbReference type="ChEBI" id="CHEBI:18420"/>
    </ligand>
</feature>
<keyword evidence="6 9" id="KW-0460">Magnesium</keyword>
<dbReference type="EMBL" id="QJVD01000031">
    <property type="protein sequence ID" value="PYI65069.1"/>
    <property type="molecule type" value="Genomic_DNA"/>
</dbReference>
<dbReference type="RefSeq" id="WP_110502717.1">
    <property type="nucleotide sequence ID" value="NZ_QJVD01000031.1"/>
</dbReference>
<dbReference type="OrthoDB" id="9804716at2"/>
<feature type="binding site" evidence="11">
    <location>
        <position position="158"/>
    </location>
    <ligand>
        <name>substrate</name>
    </ligand>
</feature>
<name>A0A2V5L1J2_9MICC</name>
<dbReference type="Gene3D" id="3.20.20.120">
    <property type="entry name" value="Enolase-like C-terminal domain"/>
    <property type="match status" value="1"/>
</dbReference>
<dbReference type="UniPathway" id="UPA00109">
    <property type="reaction ID" value="UER00187"/>
</dbReference>
<feature type="binding site" evidence="11">
    <location>
        <position position="314"/>
    </location>
    <ligand>
        <name>substrate</name>
    </ligand>
</feature>
<dbReference type="GO" id="GO:0009986">
    <property type="term" value="C:cell surface"/>
    <property type="evidence" value="ECO:0007669"/>
    <property type="project" value="UniProtKB-SubCell"/>
</dbReference>
<dbReference type="PANTHER" id="PTHR11902:SF1">
    <property type="entry name" value="ENOLASE"/>
    <property type="match status" value="1"/>
</dbReference>
<evidence type="ECO:0000259" key="14">
    <source>
        <dbReference type="SMART" id="SM01193"/>
    </source>
</evidence>
<feature type="active site" description="Proton donor" evidence="9 10">
    <location>
        <position position="208"/>
    </location>
</feature>
<dbReference type="InterPro" id="IPR036849">
    <property type="entry name" value="Enolase-like_C_sf"/>
</dbReference>
<dbReference type="GO" id="GO:0000287">
    <property type="term" value="F:magnesium ion binding"/>
    <property type="evidence" value="ECO:0007669"/>
    <property type="project" value="UniProtKB-UniRule"/>
</dbReference>
<proteinExistence type="inferred from homology"/>
<keyword evidence="9 12" id="KW-0479">Metal-binding</keyword>
<evidence type="ECO:0000256" key="5">
    <source>
        <dbReference type="ARBA" id="ARBA00022525"/>
    </source>
</evidence>
<dbReference type="PRINTS" id="PR00148">
    <property type="entry name" value="ENOLASE"/>
</dbReference>
<dbReference type="PANTHER" id="PTHR11902">
    <property type="entry name" value="ENOLASE"/>
    <property type="match status" value="1"/>
</dbReference>
<dbReference type="CDD" id="cd03313">
    <property type="entry name" value="enolase"/>
    <property type="match status" value="1"/>
</dbReference>
<dbReference type="InterPro" id="IPR020809">
    <property type="entry name" value="Enolase_CS"/>
</dbReference>
<evidence type="ECO:0000313" key="16">
    <source>
        <dbReference type="Proteomes" id="UP000247832"/>
    </source>
</evidence>
<evidence type="ECO:0000256" key="6">
    <source>
        <dbReference type="ARBA" id="ARBA00022842"/>
    </source>
</evidence>
<dbReference type="HAMAP" id="MF_00318">
    <property type="entry name" value="Enolase"/>
    <property type="match status" value="1"/>
</dbReference>
<dbReference type="InterPro" id="IPR020811">
    <property type="entry name" value="Enolase_N"/>
</dbReference>
<comment type="subcellular location">
    <subcellularLocation>
        <location evidence="9">Cytoplasm</location>
    </subcellularLocation>
    <subcellularLocation>
        <location evidence="9">Secreted</location>
    </subcellularLocation>
    <subcellularLocation>
        <location evidence="9">Cell surface</location>
    </subcellularLocation>
    <text evidence="9">Fractions of enolase are present in both the cytoplasm and on the cell surface.</text>
</comment>
<dbReference type="Pfam" id="PF00113">
    <property type="entry name" value="Enolase_C"/>
    <property type="match status" value="1"/>
</dbReference>
<feature type="binding site" evidence="9">
    <location>
        <position position="166"/>
    </location>
    <ligand>
        <name>(2R)-2-phosphoglycerate</name>
        <dbReference type="ChEBI" id="CHEBI:58289"/>
    </ligand>
</feature>
<protein>
    <recommendedName>
        <fullName evidence="4 9">Enolase</fullName>
        <ecNumber evidence="3 9">4.2.1.11</ecNumber>
    </recommendedName>
    <alternativeName>
        <fullName evidence="9">2-phospho-D-glycerate hydro-lyase</fullName>
    </alternativeName>
    <alternativeName>
        <fullName evidence="9">2-phosphoglycerate dehydratase</fullName>
    </alternativeName>
</protein>
<keyword evidence="16" id="KW-1185">Reference proteome</keyword>
<evidence type="ECO:0000256" key="9">
    <source>
        <dbReference type="HAMAP-Rule" id="MF_00318"/>
    </source>
</evidence>
<comment type="cofactor">
    <cofactor evidence="12">
        <name>Mg(2+)</name>
        <dbReference type="ChEBI" id="CHEBI:18420"/>
    </cofactor>
    <text evidence="12">Mg(2+) is required for catalysis and for stabilizing the dimer.</text>
</comment>
<comment type="cofactor">
    <cofactor evidence="9">
        <name>Mg(2+)</name>
        <dbReference type="ChEBI" id="CHEBI:18420"/>
    </cofactor>
    <text evidence="9">Binds a second Mg(2+) ion via substrate during catalysis.</text>
</comment>
<evidence type="ECO:0000256" key="11">
    <source>
        <dbReference type="PIRSR" id="PIRSR001400-2"/>
    </source>
</evidence>
<gene>
    <name evidence="9" type="primary">eno</name>
    <name evidence="15" type="ORF">CVV68_19760</name>
</gene>
<dbReference type="InterPro" id="IPR000941">
    <property type="entry name" value="Enolase"/>
</dbReference>
<organism evidence="15 16">
    <name type="scientific">Arthrobacter livingstonensis</name>
    <dbReference type="NCBI Taxonomy" id="670078"/>
    <lineage>
        <taxon>Bacteria</taxon>
        <taxon>Bacillati</taxon>
        <taxon>Actinomycetota</taxon>
        <taxon>Actinomycetes</taxon>
        <taxon>Micrococcales</taxon>
        <taxon>Micrococcaceae</taxon>
        <taxon>Arthrobacter</taxon>
    </lineage>
</organism>
<feature type="binding site" evidence="9">
    <location>
        <position position="368"/>
    </location>
    <ligand>
        <name>(2R)-2-phosphoglycerate</name>
        <dbReference type="ChEBI" id="CHEBI:58289"/>
    </ligand>
</feature>
<comment type="function">
    <text evidence="9">Catalyzes the reversible conversion of 2-phosphoglycerate (2-PG) into phosphoenolpyruvate (PEP). It is essential for the degradation of carbohydrates via glycolysis.</text>
</comment>
<dbReference type="SUPFAM" id="SSF51604">
    <property type="entry name" value="Enolase C-terminal domain-like"/>
    <property type="match status" value="1"/>
</dbReference>
<keyword evidence="15" id="KW-0670">Pyruvate</keyword>
<feature type="binding site" evidence="11">
    <location>
        <position position="390"/>
    </location>
    <ligand>
        <name>substrate</name>
    </ligand>
</feature>
<feature type="domain" description="Enolase N-terminal" evidence="14">
    <location>
        <begin position="6"/>
        <end position="135"/>
    </location>
</feature>
<keyword evidence="5 9" id="KW-0964">Secreted</keyword>
<evidence type="ECO:0000256" key="1">
    <source>
        <dbReference type="ARBA" id="ARBA00005031"/>
    </source>
</evidence>
<dbReference type="InterPro" id="IPR020810">
    <property type="entry name" value="Enolase_C"/>
</dbReference>
<feature type="binding site" evidence="9">
    <location>
        <position position="390"/>
    </location>
    <ligand>
        <name>(2R)-2-phosphoglycerate</name>
        <dbReference type="ChEBI" id="CHEBI:58289"/>
    </ligand>
</feature>
<dbReference type="GO" id="GO:0006096">
    <property type="term" value="P:glycolytic process"/>
    <property type="evidence" value="ECO:0007669"/>
    <property type="project" value="UniProtKB-UniRule"/>
</dbReference>
<feature type="binding site" evidence="11">
    <location>
        <begin position="366"/>
        <end position="369"/>
    </location>
    <ligand>
        <name>substrate</name>
    </ligand>
</feature>
<accession>A0A2V5L1J2</accession>
<dbReference type="AlphaFoldDB" id="A0A2V5L1J2"/>
<evidence type="ECO:0000313" key="15">
    <source>
        <dbReference type="EMBL" id="PYI65069.1"/>
    </source>
</evidence>
<evidence type="ECO:0000256" key="3">
    <source>
        <dbReference type="ARBA" id="ARBA00012058"/>
    </source>
</evidence>
<feature type="domain" description="Enolase C-terminal TIM barrel" evidence="13">
    <location>
        <begin position="142"/>
        <end position="425"/>
    </location>
</feature>
<evidence type="ECO:0000256" key="12">
    <source>
        <dbReference type="PIRSR" id="PIRSR001400-3"/>
    </source>
</evidence>
<feature type="binding site" evidence="9">
    <location>
        <position position="369"/>
    </location>
    <ligand>
        <name>(2R)-2-phosphoglycerate</name>
        <dbReference type="ChEBI" id="CHEBI:58289"/>
    </ligand>
</feature>
<evidence type="ECO:0000256" key="7">
    <source>
        <dbReference type="ARBA" id="ARBA00023152"/>
    </source>
</evidence>
<dbReference type="SUPFAM" id="SSF54826">
    <property type="entry name" value="Enolase N-terminal domain-like"/>
    <property type="match status" value="1"/>
</dbReference>
<dbReference type="SMART" id="SM01192">
    <property type="entry name" value="Enolase_C"/>
    <property type="match status" value="1"/>
</dbReference>
<dbReference type="SFLD" id="SFLDG00178">
    <property type="entry name" value="enolase"/>
    <property type="match status" value="1"/>
</dbReference>
<feature type="binding site" evidence="9 12">
    <location>
        <position position="314"/>
    </location>
    <ligand>
        <name>Mg(2+)</name>
        <dbReference type="ChEBI" id="CHEBI:18420"/>
    </ligand>
</feature>
<feature type="binding site" evidence="11">
    <location>
        <position position="287"/>
    </location>
    <ligand>
        <name>substrate</name>
    </ligand>
</feature>
<feature type="binding site" evidence="9">
    <location>
        <position position="339"/>
    </location>
    <ligand>
        <name>(2R)-2-phosphoglycerate</name>
        <dbReference type="ChEBI" id="CHEBI:58289"/>
    </ligand>
</feature>
<evidence type="ECO:0000256" key="4">
    <source>
        <dbReference type="ARBA" id="ARBA00017068"/>
    </source>
</evidence>
<dbReference type="GO" id="GO:0004634">
    <property type="term" value="F:phosphopyruvate hydratase activity"/>
    <property type="evidence" value="ECO:0007669"/>
    <property type="project" value="UniProtKB-UniRule"/>
</dbReference>
<comment type="catalytic activity">
    <reaction evidence="9">
        <text>(2R)-2-phosphoglycerate = phosphoenolpyruvate + H2O</text>
        <dbReference type="Rhea" id="RHEA:10164"/>
        <dbReference type="ChEBI" id="CHEBI:15377"/>
        <dbReference type="ChEBI" id="CHEBI:58289"/>
        <dbReference type="ChEBI" id="CHEBI:58702"/>
        <dbReference type="EC" id="4.2.1.11"/>
    </reaction>
</comment>
<dbReference type="Pfam" id="PF03952">
    <property type="entry name" value="Enolase_N"/>
    <property type="match status" value="1"/>
</dbReference>
<dbReference type="Proteomes" id="UP000247832">
    <property type="component" value="Unassembled WGS sequence"/>
</dbReference>
<keyword evidence="8 9" id="KW-0456">Lyase</keyword>
<dbReference type="InterPro" id="IPR029017">
    <property type="entry name" value="Enolase-like_N"/>
</dbReference>
<evidence type="ECO:0000256" key="2">
    <source>
        <dbReference type="ARBA" id="ARBA00009604"/>
    </source>
</evidence>
<feature type="binding site" evidence="11">
    <location>
        <position position="167"/>
    </location>
    <ligand>
        <name>substrate</name>
    </ligand>
</feature>
<feature type="active site" description="Proton acceptor" evidence="9 10">
    <location>
        <position position="339"/>
    </location>
</feature>
<dbReference type="GO" id="GO:0000015">
    <property type="term" value="C:phosphopyruvate hydratase complex"/>
    <property type="evidence" value="ECO:0007669"/>
    <property type="project" value="InterPro"/>
</dbReference>
<dbReference type="SFLD" id="SFLDS00001">
    <property type="entry name" value="Enolase"/>
    <property type="match status" value="1"/>
</dbReference>
<dbReference type="EC" id="4.2.1.11" evidence="3 9"/>
<evidence type="ECO:0000256" key="8">
    <source>
        <dbReference type="ARBA" id="ARBA00023239"/>
    </source>
</evidence>
<dbReference type="GO" id="GO:0005576">
    <property type="term" value="C:extracellular region"/>
    <property type="evidence" value="ECO:0007669"/>
    <property type="project" value="UniProtKB-SubCell"/>
</dbReference>
<dbReference type="PIRSF" id="PIRSF001400">
    <property type="entry name" value="Enolase"/>
    <property type="match status" value="1"/>
</dbReference>
<reference evidence="15 16" key="1">
    <citation type="submission" date="2018-05" db="EMBL/GenBank/DDBJ databases">
        <title>Genetic diversity of glacier-inhabiting Cryobacterium bacteria in China and description of Cryobacterium mengkeensis sp. nov. and Arthrobacter glacialis sp. nov.</title>
        <authorList>
            <person name="Liu Q."/>
            <person name="Xin Y.-H."/>
        </authorList>
    </citation>
    <scope>NUCLEOTIDE SEQUENCE [LARGE SCALE GENOMIC DNA]</scope>
    <source>
        <strain evidence="15 16">LI2</strain>
    </source>
</reference>
<feature type="binding site" evidence="9 12">
    <location>
        <position position="246"/>
    </location>
    <ligand>
        <name>Mg(2+)</name>
        <dbReference type="ChEBI" id="CHEBI:18420"/>
    </ligand>
</feature>
<keyword evidence="7 9" id="KW-0324">Glycolysis</keyword>
<sequence length="431" mass="44707">MSELRITAIRALQILDSRGYPTLRVQLEIDTGAVFEASAPSGASTGAHEAVELRDGGTPFSGRGVTGALASVTGEISNLLTSRPWVSQRELDEALCALDGTGNKSRLGANALVAVSMAAARGFAAGTGHSLHTWISQALGRAERLPVPHFNVLNGGQHAANALAFQEFMIAPVGAATYPQALEWGADIYHALAATLRTRGLATGLGDEGGYAPEISSPEEALDLIVSGIDAAGHRPGISEVAIALDPAANSFFQDGSYHLNGRHYTPSQMVSYYGKLLDNYPIRSLEDPLAEDDAESWPELVSALGGRAQIVGDDLFVTQAARVTAGIRSGSATAVLIKPNQVGTVTETLETLAVASAGGFTAMVSHRSGETTDTFVADLTVGSGCGQLKAGAPARGERVAKYNRLLEIADSNPALPYGLAILSGEGDTDA</sequence>
<keyword evidence="9" id="KW-0963">Cytoplasm</keyword>
<dbReference type="SMART" id="SM01193">
    <property type="entry name" value="Enolase_N"/>
    <property type="match status" value="1"/>
</dbReference>
<evidence type="ECO:0000259" key="13">
    <source>
        <dbReference type="SMART" id="SM01192"/>
    </source>
</evidence>
<comment type="similarity">
    <text evidence="2 9">Belongs to the enolase family.</text>
</comment>
<dbReference type="SFLD" id="SFLDF00002">
    <property type="entry name" value="enolase"/>
    <property type="match status" value="1"/>
</dbReference>
<dbReference type="PROSITE" id="PS00164">
    <property type="entry name" value="ENOLASE"/>
    <property type="match status" value="1"/>
</dbReference>